<dbReference type="Pfam" id="PF00499">
    <property type="entry name" value="Oxidored_q3"/>
    <property type="match status" value="1"/>
</dbReference>
<dbReference type="Gene3D" id="1.20.120.1200">
    <property type="entry name" value="NADH-ubiquinone/plastoquinone oxidoreductase chain 6, subunit NuoJ"/>
    <property type="match status" value="1"/>
</dbReference>
<feature type="transmembrane region" description="Helical" evidence="1">
    <location>
        <begin position="32"/>
        <end position="52"/>
    </location>
</feature>
<dbReference type="InterPro" id="IPR001457">
    <property type="entry name" value="NADH_UbQ/plastoQ_OxRdtase_su6"/>
</dbReference>
<name>H5SI52_9ZZZZ</name>
<protein>
    <submittedName>
        <fullName evidence="2">NADH dehydrogenase I subunit J</fullName>
    </submittedName>
</protein>
<organism evidence="2">
    <name type="scientific">uncultured prokaryote</name>
    <dbReference type="NCBI Taxonomy" id="198431"/>
    <lineage>
        <taxon>unclassified sequences</taxon>
        <taxon>environmental samples</taxon>
    </lineage>
</organism>
<feature type="transmembrane region" description="Helical" evidence="1">
    <location>
        <begin position="137"/>
        <end position="158"/>
    </location>
</feature>
<dbReference type="InterPro" id="IPR042106">
    <property type="entry name" value="Nuo/plastoQ_OxRdtase_6_NuoJ"/>
</dbReference>
<accession>H5SI52</accession>
<reference evidence="2" key="2">
    <citation type="journal article" date="2012" name="PLoS ONE">
        <title>A Deeply Branching Thermophilic Bacterium with an Ancient Acetyl-CoA Pathway Dominates a Subsurface Ecosystem.</title>
        <authorList>
            <person name="Takami H."/>
            <person name="Noguchi H."/>
            <person name="Takaki Y."/>
            <person name="Uchiyama I."/>
            <person name="Toyoda A."/>
            <person name="Nishi S."/>
            <person name="Chee G.-J."/>
            <person name="Arai W."/>
            <person name="Nunoura T."/>
            <person name="Itoh T."/>
            <person name="Hattori M."/>
            <person name="Takai K."/>
        </authorList>
    </citation>
    <scope>NUCLEOTIDE SEQUENCE</scope>
</reference>
<reference evidence="2" key="1">
    <citation type="journal article" date="2005" name="Environ. Microbiol.">
        <title>Genetic and functional properties of uncultivated thermophilic crenarchaeotes from a subsurface gold mine as revealed by analysis of genome fragments.</title>
        <authorList>
            <person name="Nunoura T."/>
            <person name="Hirayama H."/>
            <person name="Takami H."/>
            <person name="Oida H."/>
            <person name="Nishi S."/>
            <person name="Shimamura S."/>
            <person name="Suzuki Y."/>
            <person name="Inagaki F."/>
            <person name="Takai K."/>
            <person name="Nealson K.H."/>
            <person name="Horikoshi K."/>
        </authorList>
    </citation>
    <scope>NUCLEOTIDE SEQUENCE</scope>
</reference>
<keyword evidence="1" id="KW-0472">Membrane</keyword>
<dbReference type="PANTHER" id="PTHR33269:SF17">
    <property type="entry name" value="NADH-UBIQUINONE OXIDOREDUCTASE CHAIN 6"/>
    <property type="match status" value="1"/>
</dbReference>
<dbReference type="AlphaFoldDB" id="H5SI52"/>
<feature type="transmembrane region" description="Helical" evidence="1">
    <location>
        <begin position="57"/>
        <end position="77"/>
    </location>
</feature>
<evidence type="ECO:0000256" key="1">
    <source>
        <dbReference type="SAM" id="Phobius"/>
    </source>
</evidence>
<keyword evidence="1" id="KW-1133">Transmembrane helix</keyword>
<proteinExistence type="predicted"/>
<evidence type="ECO:0000313" key="2">
    <source>
        <dbReference type="EMBL" id="BAL55838.1"/>
    </source>
</evidence>
<dbReference type="EMBL" id="AP011730">
    <property type="protein sequence ID" value="BAL55838.1"/>
    <property type="molecule type" value="Genomic_DNA"/>
</dbReference>
<keyword evidence="1" id="KW-0812">Transmembrane</keyword>
<dbReference type="GO" id="GO:0008137">
    <property type="term" value="F:NADH dehydrogenase (ubiquinone) activity"/>
    <property type="evidence" value="ECO:0007669"/>
    <property type="project" value="InterPro"/>
</dbReference>
<dbReference type="PANTHER" id="PTHR33269">
    <property type="entry name" value="NADH-UBIQUINONE OXIDOREDUCTASE CHAIN 6"/>
    <property type="match status" value="1"/>
</dbReference>
<gene>
    <name evidence="2" type="ORF">HGMM_F31F10C28</name>
</gene>
<sequence length="178" mass="18332">MEVLLFAVSAALSVAGGVGVVAARQPVHSALSLLLVLGSLAVLYLTLAAEFLAVLQVIVYAGAIVVLFLFVIMLLHARTPESRPSPLGGQWSLAVPLGAALWAGLSYAVLQLPAGSRELPPEFGSTEAVGRELFSRFLLPFEVASLLLLVGIVAAVVLGSSPAPPSVPPRSASGREEA</sequence>